<reference evidence="1 2" key="1">
    <citation type="journal article" date="2017" name="Gigascience">
        <title>Draft genome of the honey bee ectoparasitic mite, Tropilaelaps mercedesae, is shaped by the parasitic life history.</title>
        <authorList>
            <person name="Dong X."/>
            <person name="Armstrong S.D."/>
            <person name="Xia D."/>
            <person name="Makepeace B.L."/>
            <person name="Darby A.C."/>
            <person name="Kadowaki T."/>
        </authorList>
    </citation>
    <scope>NUCLEOTIDE SEQUENCE [LARGE SCALE GENOMIC DNA]</scope>
    <source>
        <strain evidence="1">Wuxi-XJTLU</strain>
    </source>
</reference>
<organism evidence="1 2">
    <name type="scientific">Tropilaelaps mercedesae</name>
    <dbReference type="NCBI Taxonomy" id="418985"/>
    <lineage>
        <taxon>Eukaryota</taxon>
        <taxon>Metazoa</taxon>
        <taxon>Ecdysozoa</taxon>
        <taxon>Arthropoda</taxon>
        <taxon>Chelicerata</taxon>
        <taxon>Arachnida</taxon>
        <taxon>Acari</taxon>
        <taxon>Parasitiformes</taxon>
        <taxon>Mesostigmata</taxon>
        <taxon>Gamasina</taxon>
        <taxon>Dermanyssoidea</taxon>
        <taxon>Laelapidae</taxon>
        <taxon>Tropilaelaps</taxon>
    </lineage>
</organism>
<evidence type="ECO:0000313" key="2">
    <source>
        <dbReference type="Proteomes" id="UP000192247"/>
    </source>
</evidence>
<comment type="caution">
    <text evidence="1">The sequence shown here is derived from an EMBL/GenBank/DDBJ whole genome shotgun (WGS) entry which is preliminary data.</text>
</comment>
<accession>A0A1V9WYG9</accession>
<dbReference type="Proteomes" id="UP000192247">
    <property type="component" value="Unassembled WGS sequence"/>
</dbReference>
<dbReference type="OrthoDB" id="6437148at2759"/>
<keyword evidence="2" id="KW-1185">Reference proteome</keyword>
<proteinExistence type="predicted"/>
<gene>
    <name evidence="1" type="ORF">BIW11_05031</name>
</gene>
<name>A0A1V9WYG9_9ACAR</name>
<protein>
    <submittedName>
        <fullName evidence="1">Uncharacterized protein</fullName>
    </submittedName>
</protein>
<dbReference type="InParanoid" id="A0A1V9WYG9"/>
<evidence type="ECO:0000313" key="1">
    <source>
        <dbReference type="EMBL" id="OQR66201.1"/>
    </source>
</evidence>
<dbReference type="EMBL" id="MNPL01033403">
    <property type="protein sequence ID" value="OQR66201.1"/>
    <property type="molecule type" value="Genomic_DNA"/>
</dbReference>
<dbReference type="AlphaFoldDB" id="A0A1V9WYG9"/>
<sequence length="65" mass="7311">MVVINEGTTPTFQRRASQAEFIDVSPATAGVAQRIQKWRVQENIDDKGRINWRSARQAAVLAQTK</sequence>